<proteinExistence type="predicted"/>
<dbReference type="EMBL" id="FNPE01000005">
    <property type="protein sequence ID" value="SDY46192.1"/>
    <property type="molecule type" value="Genomic_DNA"/>
</dbReference>
<accession>A0A1H3K1Y3</accession>
<dbReference type="RefSeq" id="WP_074921367.1">
    <property type="nucleotide sequence ID" value="NZ_CP141274.1"/>
</dbReference>
<evidence type="ECO:0000313" key="2">
    <source>
        <dbReference type="EMBL" id="SDY46192.1"/>
    </source>
</evidence>
<reference evidence="2 3" key="1">
    <citation type="submission" date="2016-10" db="EMBL/GenBank/DDBJ databases">
        <authorList>
            <person name="de Groot N.N."/>
        </authorList>
    </citation>
    <scope>NUCLEOTIDE SEQUENCE [LARGE SCALE GENOMIC DNA]</scope>
    <source>
        <strain evidence="2 3">LMG 24775</strain>
    </source>
</reference>
<evidence type="ECO:0000259" key="1">
    <source>
        <dbReference type="Pfam" id="PF00561"/>
    </source>
</evidence>
<dbReference type="PRINTS" id="PR00111">
    <property type="entry name" value="ABHYDROLASE"/>
</dbReference>
<dbReference type="PANTHER" id="PTHR43798:SF33">
    <property type="entry name" value="HYDROLASE, PUTATIVE (AFU_ORTHOLOGUE AFUA_2G14860)-RELATED"/>
    <property type="match status" value="1"/>
</dbReference>
<dbReference type="GeneID" id="94691064"/>
<sequence>MKIDVHGHAIYAYTGGKAFNPAQPTAILIHGVLCDHSVWALQSRYLANHGWNVLAIDLPGHCRSAGDAPASVEAAADFIGQLMDAAGIEKAALVGHSWGSLIAMEAAARLGARVSHLVLVGTAYPMKVSPALLDSALSTPEQAIRMVNVFSRATLAPPGGAGSWVFGAGMALGRRVLASNDRTNLLHAGFKACDSYAGGEAAMAALQCPVLFALGEQDQMTPPKAAKGLIEAARGAQRQVSIVHLPSGHNQMTEAPDQTLFAIRDFLAR</sequence>
<gene>
    <name evidence="2" type="ORF">SAMN05421547_10510</name>
</gene>
<protein>
    <submittedName>
        <fullName evidence="2">Pimeloyl-ACP methyl ester carboxylesterase</fullName>
    </submittedName>
</protein>
<dbReference type="InterPro" id="IPR029058">
    <property type="entry name" value="AB_hydrolase_fold"/>
</dbReference>
<dbReference type="PANTHER" id="PTHR43798">
    <property type="entry name" value="MONOACYLGLYCEROL LIPASE"/>
    <property type="match status" value="1"/>
</dbReference>
<dbReference type="Proteomes" id="UP000183417">
    <property type="component" value="Unassembled WGS sequence"/>
</dbReference>
<organism evidence="2 3">
    <name type="scientific">Delftia lacustris</name>
    <dbReference type="NCBI Taxonomy" id="558537"/>
    <lineage>
        <taxon>Bacteria</taxon>
        <taxon>Pseudomonadati</taxon>
        <taxon>Pseudomonadota</taxon>
        <taxon>Betaproteobacteria</taxon>
        <taxon>Burkholderiales</taxon>
        <taxon>Comamonadaceae</taxon>
        <taxon>Delftia</taxon>
    </lineage>
</organism>
<feature type="domain" description="AB hydrolase-1" evidence="1">
    <location>
        <begin position="27"/>
        <end position="234"/>
    </location>
</feature>
<name>A0A1H3K1Y3_9BURK</name>
<dbReference type="Pfam" id="PF00561">
    <property type="entry name" value="Abhydrolase_1"/>
    <property type="match status" value="1"/>
</dbReference>
<dbReference type="SUPFAM" id="SSF53474">
    <property type="entry name" value="alpha/beta-Hydrolases"/>
    <property type="match status" value="1"/>
</dbReference>
<dbReference type="Gene3D" id="3.40.50.1820">
    <property type="entry name" value="alpha/beta hydrolase"/>
    <property type="match status" value="1"/>
</dbReference>
<dbReference type="InterPro" id="IPR050266">
    <property type="entry name" value="AB_hydrolase_sf"/>
</dbReference>
<dbReference type="InterPro" id="IPR000073">
    <property type="entry name" value="AB_hydrolase_1"/>
</dbReference>
<evidence type="ECO:0000313" key="3">
    <source>
        <dbReference type="Proteomes" id="UP000183417"/>
    </source>
</evidence>
<dbReference type="GO" id="GO:0016020">
    <property type="term" value="C:membrane"/>
    <property type="evidence" value="ECO:0007669"/>
    <property type="project" value="TreeGrafter"/>
</dbReference>
<dbReference type="AlphaFoldDB" id="A0A1H3K1Y3"/>